<comment type="caution">
    <text evidence="1">The sequence shown here is derived from an EMBL/GenBank/DDBJ whole genome shotgun (WGS) entry which is preliminary data.</text>
</comment>
<keyword evidence="2" id="KW-1185">Reference proteome</keyword>
<sequence>MTEVLGRQSAFGETLRRIPLVTPDKLTRRLDDIKSFAYTLTVHAAVWRVFASADSPFREAREFDSSMLLEVDKNAVCSSSVALFAFSAVAKSMINEPMRMMLFYGRYVRLRSAIEELRHPARETTPIETASDTFVEDTDYYILSNTLHPKTPPPTKGPSRSDIVAQDHFIRHMLAFYELSENIRRYGKDTLTVDYAKSLLTEFVSTNLFCLRDCVEDGRVFRALCVSKRHVHLENHTVETARIDDDGLMLHRLVQHCFDANTRCQRLLVCDAARVFDDATRSEMCVPQLPQHVDLPLHDSTCALSRSASMEVDRDSGIVDPQLKCREDRGCDCFRSLMPKYSDGANLTEEEKGMPLEDVGFNRRLLEMRLVKEIPRNAAHPEIEEYRRLVRAHHPTLCVKTAQRRSCDEESQFYPVADIRRIVDNTRAPAQITESLGVEHAWKSCVI</sequence>
<proteinExistence type="predicted"/>
<evidence type="ECO:0000313" key="2">
    <source>
        <dbReference type="Proteomes" id="UP001190700"/>
    </source>
</evidence>
<dbReference type="AlphaFoldDB" id="A0AAE0H4F5"/>
<dbReference type="EMBL" id="LGRX02000048">
    <property type="protein sequence ID" value="KAK3289722.1"/>
    <property type="molecule type" value="Genomic_DNA"/>
</dbReference>
<reference evidence="1 2" key="1">
    <citation type="journal article" date="2015" name="Genome Biol. Evol.">
        <title>Comparative Genomics of a Bacterivorous Green Alga Reveals Evolutionary Causalities and Consequences of Phago-Mixotrophic Mode of Nutrition.</title>
        <authorList>
            <person name="Burns J.A."/>
            <person name="Paasch A."/>
            <person name="Narechania A."/>
            <person name="Kim E."/>
        </authorList>
    </citation>
    <scope>NUCLEOTIDE SEQUENCE [LARGE SCALE GENOMIC DNA]</scope>
    <source>
        <strain evidence="1 2">PLY_AMNH</strain>
    </source>
</reference>
<gene>
    <name evidence="1" type="ORF">CYMTET_2851</name>
</gene>
<protein>
    <submittedName>
        <fullName evidence="1">Uncharacterized protein</fullName>
    </submittedName>
</protein>
<accession>A0AAE0H4F5</accession>
<dbReference type="Proteomes" id="UP001190700">
    <property type="component" value="Unassembled WGS sequence"/>
</dbReference>
<evidence type="ECO:0000313" key="1">
    <source>
        <dbReference type="EMBL" id="KAK3289722.1"/>
    </source>
</evidence>
<name>A0AAE0H4F5_9CHLO</name>
<organism evidence="1 2">
    <name type="scientific">Cymbomonas tetramitiformis</name>
    <dbReference type="NCBI Taxonomy" id="36881"/>
    <lineage>
        <taxon>Eukaryota</taxon>
        <taxon>Viridiplantae</taxon>
        <taxon>Chlorophyta</taxon>
        <taxon>Pyramimonadophyceae</taxon>
        <taxon>Pyramimonadales</taxon>
        <taxon>Pyramimonadaceae</taxon>
        <taxon>Cymbomonas</taxon>
    </lineage>
</organism>